<dbReference type="Proteomes" id="UP001442841">
    <property type="component" value="Chromosome"/>
</dbReference>
<gene>
    <name evidence="2" type="ORF">AADG42_10205</name>
</gene>
<sequence>MTNDNFAHPGGPDHHGGTREQASQQAGEVRDHAAREAADVKDHAVGATKDVAQTAGTEAKAVARDARNELRGLVNSGLDELNTQAGTGQRQLAAGLRDVVDELGEMVQGSNRNGMATQFARELSGRGNGLVGWLEGHEPRDALTEVRRYAARNPWTFLAIAAGAGLLVGRFARGLKDDGADEQAYASGYAQPPQAYPTRDYRAPGYGTTPAQGVGTGIGAGYVGDSLDQEFGREGQPSQVQSYQDQPVDDGYPTTDVHGYGATSGPFDDPDVRR</sequence>
<accession>A0ABZ3FS89</accession>
<feature type="region of interest" description="Disordered" evidence="1">
    <location>
        <begin position="187"/>
        <end position="274"/>
    </location>
</feature>
<evidence type="ECO:0000256" key="1">
    <source>
        <dbReference type="SAM" id="MobiDB-lite"/>
    </source>
</evidence>
<feature type="compositionally biased region" description="Polar residues" evidence="1">
    <location>
        <begin position="236"/>
        <end position="245"/>
    </location>
</feature>
<dbReference type="RefSeq" id="WP_425309106.1">
    <property type="nucleotide sequence ID" value="NZ_CP154795.1"/>
</dbReference>
<protein>
    <recommendedName>
        <fullName evidence="4">DUF3618 domain-containing protein</fullName>
    </recommendedName>
</protein>
<dbReference type="EMBL" id="CP154795">
    <property type="protein sequence ID" value="XAN07653.1"/>
    <property type="molecule type" value="Genomic_DNA"/>
</dbReference>
<reference evidence="2 3" key="1">
    <citation type="submission" date="2024-04" db="EMBL/GenBank/DDBJ databases">
        <title>Isolation of an actinomycete strain from pig manure.</title>
        <authorList>
            <person name="Gong T."/>
            <person name="Yu Z."/>
            <person name="An M."/>
            <person name="Wei C."/>
            <person name="Yang W."/>
            <person name="Liu L."/>
        </authorList>
    </citation>
    <scope>NUCLEOTIDE SEQUENCE [LARGE SCALE GENOMIC DNA]</scope>
    <source>
        <strain evidence="2 3">ZF39</strain>
    </source>
</reference>
<evidence type="ECO:0008006" key="4">
    <source>
        <dbReference type="Google" id="ProtNLM"/>
    </source>
</evidence>
<evidence type="ECO:0000313" key="2">
    <source>
        <dbReference type="EMBL" id="XAN07653.1"/>
    </source>
</evidence>
<feature type="region of interest" description="Disordered" evidence="1">
    <location>
        <begin position="1"/>
        <end position="59"/>
    </location>
</feature>
<evidence type="ECO:0000313" key="3">
    <source>
        <dbReference type="Proteomes" id="UP001442841"/>
    </source>
</evidence>
<keyword evidence="3" id="KW-1185">Reference proteome</keyword>
<name>A0ABZ3FS89_9ACTN</name>
<organism evidence="2 3">
    <name type="scientific">Ammonicoccus fulvus</name>
    <dbReference type="NCBI Taxonomy" id="3138240"/>
    <lineage>
        <taxon>Bacteria</taxon>
        <taxon>Bacillati</taxon>
        <taxon>Actinomycetota</taxon>
        <taxon>Actinomycetes</taxon>
        <taxon>Propionibacteriales</taxon>
        <taxon>Propionibacteriaceae</taxon>
        <taxon>Ammonicoccus</taxon>
    </lineage>
</organism>
<feature type="compositionally biased region" description="Basic and acidic residues" evidence="1">
    <location>
        <begin position="28"/>
        <end position="44"/>
    </location>
</feature>
<proteinExistence type="predicted"/>